<reference evidence="2" key="1">
    <citation type="journal article" date="2017" name="Cell">
        <title>Insights into land plant evolution garnered from the Marchantia polymorpha genome.</title>
        <authorList>
            <person name="Bowman J.L."/>
            <person name="Kohchi T."/>
            <person name="Yamato K.T."/>
            <person name="Jenkins J."/>
            <person name="Shu S."/>
            <person name="Ishizaki K."/>
            <person name="Yamaoka S."/>
            <person name="Nishihama R."/>
            <person name="Nakamura Y."/>
            <person name="Berger F."/>
            <person name="Adam C."/>
            <person name="Aki S.S."/>
            <person name="Althoff F."/>
            <person name="Araki T."/>
            <person name="Arteaga-Vazquez M.A."/>
            <person name="Balasubrmanian S."/>
            <person name="Barry K."/>
            <person name="Bauer D."/>
            <person name="Boehm C.R."/>
            <person name="Briginshaw L."/>
            <person name="Caballero-Perez J."/>
            <person name="Catarino B."/>
            <person name="Chen F."/>
            <person name="Chiyoda S."/>
            <person name="Chovatia M."/>
            <person name="Davies K.M."/>
            <person name="Delmans M."/>
            <person name="Demura T."/>
            <person name="Dierschke T."/>
            <person name="Dolan L."/>
            <person name="Dorantes-Acosta A.E."/>
            <person name="Eklund D.M."/>
            <person name="Florent S.N."/>
            <person name="Flores-Sandoval E."/>
            <person name="Fujiyama A."/>
            <person name="Fukuzawa H."/>
            <person name="Galik B."/>
            <person name="Grimanelli D."/>
            <person name="Grimwood J."/>
            <person name="Grossniklaus U."/>
            <person name="Hamada T."/>
            <person name="Haseloff J."/>
            <person name="Hetherington A.J."/>
            <person name="Higo A."/>
            <person name="Hirakawa Y."/>
            <person name="Hundley H.N."/>
            <person name="Ikeda Y."/>
            <person name="Inoue K."/>
            <person name="Inoue S.I."/>
            <person name="Ishida S."/>
            <person name="Jia Q."/>
            <person name="Kakita M."/>
            <person name="Kanazawa T."/>
            <person name="Kawai Y."/>
            <person name="Kawashima T."/>
            <person name="Kennedy M."/>
            <person name="Kinose K."/>
            <person name="Kinoshita T."/>
            <person name="Kohara Y."/>
            <person name="Koide E."/>
            <person name="Komatsu K."/>
            <person name="Kopischke S."/>
            <person name="Kubo M."/>
            <person name="Kyozuka J."/>
            <person name="Lagercrantz U."/>
            <person name="Lin S.S."/>
            <person name="Lindquist E."/>
            <person name="Lipzen A.M."/>
            <person name="Lu C.W."/>
            <person name="De Luna E."/>
            <person name="Martienssen R.A."/>
            <person name="Minamino N."/>
            <person name="Mizutani M."/>
            <person name="Mizutani M."/>
            <person name="Mochizuki N."/>
            <person name="Monte I."/>
            <person name="Mosher R."/>
            <person name="Nagasaki H."/>
            <person name="Nakagami H."/>
            <person name="Naramoto S."/>
            <person name="Nishitani K."/>
            <person name="Ohtani M."/>
            <person name="Okamoto T."/>
            <person name="Okumura M."/>
            <person name="Phillips J."/>
            <person name="Pollak B."/>
            <person name="Reinders A."/>
            <person name="Rovekamp M."/>
            <person name="Sano R."/>
            <person name="Sawa S."/>
            <person name="Schmid M.W."/>
            <person name="Shirakawa M."/>
            <person name="Solano R."/>
            <person name="Spunde A."/>
            <person name="Suetsugu N."/>
            <person name="Sugano S."/>
            <person name="Sugiyama A."/>
            <person name="Sun R."/>
            <person name="Suzuki Y."/>
            <person name="Takenaka M."/>
            <person name="Takezawa D."/>
            <person name="Tomogane H."/>
            <person name="Tsuzuki M."/>
            <person name="Ueda T."/>
            <person name="Umeda M."/>
            <person name="Ward J.M."/>
            <person name="Watanabe Y."/>
            <person name="Yazaki K."/>
            <person name="Yokoyama R."/>
            <person name="Yoshitake Y."/>
            <person name="Yotsui I."/>
            <person name="Zachgo S."/>
            <person name="Schmutz J."/>
        </authorList>
    </citation>
    <scope>NUCLEOTIDE SEQUENCE [LARGE SCALE GENOMIC DNA]</scope>
    <source>
        <strain evidence="2">Tak-1</strain>
    </source>
</reference>
<organism evidence="1 2">
    <name type="scientific">Marchantia polymorpha</name>
    <name type="common">Common liverwort</name>
    <name type="synonym">Marchantia aquatica</name>
    <dbReference type="NCBI Taxonomy" id="3197"/>
    <lineage>
        <taxon>Eukaryota</taxon>
        <taxon>Viridiplantae</taxon>
        <taxon>Streptophyta</taxon>
        <taxon>Embryophyta</taxon>
        <taxon>Marchantiophyta</taxon>
        <taxon>Marchantiopsida</taxon>
        <taxon>Marchantiidae</taxon>
        <taxon>Marchantiales</taxon>
        <taxon>Marchantiaceae</taxon>
        <taxon>Marchantia</taxon>
    </lineage>
</organism>
<protein>
    <submittedName>
        <fullName evidence="1">Uncharacterized protein</fullName>
    </submittedName>
</protein>
<dbReference type="Proteomes" id="UP000244005">
    <property type="component" value="Unassembled WGS sequence"/>
</dbReference>
<evidence type="ECO:0000313" key="2">
    <source>
        <dbReference type="Proteomes" id="UP000244005"/>
    </source>
</evidence>
<name>A0A2R6WF02_MARPO</name>
<dbReference type="EMBL" id="KZ772771">
    <property type="protein sequence ID" value="PTQ32438.1"/>
    <property type="molecule type" value="Genomic_DNA"/>
</dbReference>
<dbReference type="Gramene" id="Mp7g01870.1">
    <property type="protein sequence ID" value="Mp7g01870.1.cds1"/>
    <property type="gene ID" value="Mp7g01870"/>
</dbReference>
<gene>
    <name evidence="1" type="ORF">MARPO_0099s0060</name>
</gene>
<evidence type="ECO:0000313" key="1">
    <source>
        <dbReference type="EMBL" id="PTQ32438.1"/>
    </source>
</evidence>
<proteinExistence type="predicted"/>
<keyword evidence="2" id="KW-1185">Reference proteome</keyword>
<accession>A0A2R6WF02</accession>
<dbReference type="AlphaFoldDB" id="A0A2R6WF02"/>
<sequence length="133" mass="14946">MSSISYVCLVPHFRWPVPLERPLTCSCRTISPAVLPKCSAAQSLPQEATHSKFTRATIALQSRRHNIERLSRGHITAFAHGPLSANQRWLYSHLTLTLYPKVSSRKLPPIPGLRFQSESQFPAQFAFAQPVPK</sequence>